<reference evidence="4" key="1">
    <citation type="submission" date="2016-06" db="UniProtKB">
        <authorList>
            <consortium name="WormBaseParasite"/>
        </authorList>
    </citation>
    <scope>IDENTIFICATION</scope>
</reference>
<dbReference type="Proteomes" id="UP000271098">
    <property type="component" value="Unassembled WGS sequence"/>
</dbReference>
<sequence>MTNQAHSSPLGTPRSQANSDTSDPWELDHLLDSDEVRTSFYPHLRSVFISFVGQHRGIKRGTLDGRTCLNLTQN</sequence>
<evidence type="ECO:0000313" key="2">
    <source>
        <dbReference type="EMBL" id="VDN23663.1"/>
    </source>
</evidence>
<accession>A0A183DZL2</accession>
<gene>
    <name evidence="2" type="ORF">GPUH_LOCUS14153</name>
</gene>
<dbReference type="AlphaFoldDB" id="A0A183DZL2"/>
<evidence type="ECO:0000313" key="4">
    <source>
        <dbReference type="WBParaSite" id="GPUH_0001416801-mRNA-1"/>
    </source>
</evidence>
<name>A0A183DZL2_9BILA</name>
<keyword evidence="3" id="KW-1185">Reference proteome</keyword>
<organism evidence="4">
    <name type="scientific">Gongylonema pulchrum</name>
    <dbReference type="NCBI Taxonomy" id="637853"/>
    <lineage>
        <taxon>Eukaryota</taxon>
        <taxon>Metazoa</taxon>
        <taxon>Ecdysozoa</taxon>
        <taxon>Nematoda</taxon>
        <taxon>Chromadorea</taxon>
        <taxon>Rhabditida</taxon>
        <taxon>Spirurina</taxon>
        <taxon>Spiruromorpha</taxon>
        <taxon>Spiruroidea</taxon>
        <taxon>Gongylonematidae</taxon>
        <taxon>Gongylonema</taxon>
    </lineage>
</organism>
<feature type="compositionally biased region" description="Polar residues" evidence="1">
    <location>
        <begin position="1"/>
        <end position="22"/>
    </location>
</feature>
<evidence type="ECO:0000313" key="3">
    <source>
        <dbReference type="Proteomes" id="UP000271098"/>
    </source>
</evidence>
<dbReference type="EMBL" id="UYRT01080958">
    <property type="protein sequence ID" value="VDN23663.1"/>
    <property type="molecule type" value="Genomic_DNA"/>
</dbReference>
<dbReference type="WBParaSite" id="GPUH_0001416801-mRNA-1">
    <property type="protein sequence ID" value="GPUH_0001416801-mRNA-1"/>
    <property type="gene ID" value="GPUH_0001416801"/>
</dbReference>
<proteinExistence type="predicted"/>
<reference evidence="2 3" key="2">
    <citation type="submission" date="2018-11" db="EMBL/GenBank/DDBJ databases">
        <authorList>
            <consortium name="Pathogen Informatics"/>
        </authorList>
    </citation>
    <scope>NUCLEOTIDE SEQUENCE [LARGE SCALE GENOMIC DNA]</scope>
</reference>
<feature type="region of interest" description="Disordered" evidence="1">
    <location>
        <begin position="1"/>
        <end position="26"/>
    </location>
</feature>
<evidence type="ECO:0000256" key="1">
    <source>
        <dbReference type="SAM" id="MobiDB-lite"/>
    </source>
</evidence>
<protein>
    <submittedName>
        <fullName evidence="2 4">Uncharacterized protein</fullName>
    </submittedName>
</protein>